<evidence type="ECO:0000313" key="1">
    <source>
        <dbReference type="EMBL" id="OMP09491.1"/>
    </source>
</evidence>
<dbReference type="AlphaFoldDB" id="A0A1R3KQY1"/>
<reference evidence="2" key="1">
    <citation type="submission" date="2013-09" db="EMBL/GenBank/DDBJ databases">
        <title>Corchorus olitorius genome sequencing.</title>
        <authorList>
            <person name="Alam M."/>
            <person name="Haque M.S."/>
            <person name="Islam M.S."/>
            <person name="Emdad E.M."/>
            <person name="Islam M.M."/>
            <person name="Ahmed B."/>
            <person name="Halim A."/>
            <person name="Hossen Q.M.M."/>
            <person name="Hossain M.Z."/>
            <person name="Ahmed R."/>
            <person name="Khan M.M."/>
            <person name="Islam R."/>
            <person name="Rashid M.M."/>
            <person name="Khan S.A."/>
            <person name="Rahman M.S."/>
            <person name="Alam M."/>
            <person name="Yahiya A.S."/>
            <person name="Khan M.S."/>
            <person name="Azam M.S."/>
            <person name="Haque T."/>
            <person name="Lashkar M.Z.H."/>
            <person name="Akhand A.I."/>
            <person name="Morshed G."/>
            <person name="Roy S."/>
            <person name="Uddin K.S."/>
            <person name="Rabeya T."/>
            <person name="Hossain A.S."/>
            <person name="Chowdhury A."/>
            <person name="Snigdha A.R."/>
            <person name="Mortoza M.S."/>
            <person name="Matin S.A."/>
            <person name="Hoque S.M.E."/>
            <person name="Islam M.K."/>
            <person name="Roy D.K."/>
            <person name="Haider R."/>
            <person name="Moosa M.M."/>
            <person name="Elias S.M."/>
            <person name="Hasan A.M."/>
            <person name="Jahan S."/>
            <person name="Shafiuddin M."/>
            <person name="Mahmood N."/>
            <person name="Shommy N.S."/>
        </authorList>
    </citation>
    <scope>NUCLEOTIDE SEQUENCE [LARGE SCALE GENOMIC DNA]</scope>
    <source>
        <strain evidence="2">cv. O-4</strain>
    </source>
</reference>
<dbReference type="Proteomes" id="UP000187203">
    <property type="component" value="Unassembled WGS sequence"/>
</dbReference>
<dbReference type="EMBL" id="AWUE01012346">
    <property type="protein sequence ID" value="OMP09491.1"/>
    <property type="molecule type" value="Genomic_DNA"/>
</dbReference>
<protein>
    <submittedName>
        <fullName evidence="1">Uncharacterized protein</fullName>
    </submittedName>
</protein>
<proteinExistence type="predicted"/>
<accession>A0A1R3KQY1</accession>
<gene>
    <name evidence="1" type="ORF">COLO4_05422</name>
</gene>
<name>A0A1R3KQY1_9ROSI</name>
<keyword evidence="2" id="KW-1185">Reference proteome</keyword>
<comment type="caution">
    <text evidence="1">The sequence shown here is derived from an EMBL/GenBank/DDBJ whole genome shotgun (WGS) entry which is preliminary data.</text>
</comment>
<organism evidence="1 2">
    <name type="scientific">Corchorus olitorius</name>
    <dbReference type="NCBI Taxonomy" id="93759"/>
    <lineage>
        <taxon>Eukaryota</taxon>
        <taxon>Viridiplantae</taxon>
        <taxon>Streptophyta</taxon>
        <taxon>Embryophyta</taxon>
        <taxon>Tracheophyta</taxon>
        <taxon>Spermatophyta</taxon>
        <taxon>Magnoliopsida</taxon>
        <taxon>eudicotyledons</taxon>
        <taxon>Gunneridae</taxon>
        <taxon>Pentapetalae</taxon>
        <taxon>rosids</taxon>
        <taxon>malvids</taxon>
        <taxon>Malvales</taxon>
        <taxon>Malvaceae</taxon>
        <taxon>Grewioideae</taxon>
        <taxon>Apeibeae</taxon>
        <taxon>Corchorus</taxon>
    </lineage>
</organism>
<sequence length="507" mass="53722">MACPPLKSNVDLCLEGSSAPHASLVQLSPSSIGPDVVGGFYPPSSIAVKGFTSLTSSVSLTISPNGLSEPPPDHWHSVGFCPVGGCPTSEGIEEGSSSKALPITLPGGALIILPVSFKSLIPVVTSGVFSGSKKKLVGRTSAADLCLEGSSASHAPPVQLSSSSTGVNVVAGIYPLTPLKVICTRASVTLAASPNGSPVLPPDLWPSVGLCPDQRGNMSDMSVVQILDDNNKMLIKVLSKQLKLPYPYLGLAHSSEINGTGVFKQAIMSFITIWLARCDVGAKHVVAKWLKINKISFPEPAQAMRNIQQDQIYGGLAARGMIDLVILDFYLNTDPPIQKDPSIYQPVLKLSFEPNLVGGSCSHTIEFISCSQASSSSTSSCGIYPGSIRKYQHAQAKPFKFLIYNAKGAANPDAVHEVDSNSVMNDVDHVIVTETRLSGLRAKAIRDSMNLNRSESVDSIGFFFCGILLLWCSNVVNFELLTKDGFGLSAAMKILDKPTSAESQVDF</sequence>
<evidence type="ECO:0000313" key="2">
    <source>
        <dbReference type="Proteomes" id="UP000187203"/>
    </source>
</evidence>